<gene>
    <name evidence="3" type="ORF">TCE0_033f09454</name>
</gene>
<feature type="compositionally biased region" description="Polar residues" evidence="1">
    <location>
        <begin position="273"/>
        <end position="283"/>
    </location>
</feature>
<proteinExistence type="predicted"/>
<dbReference type="Proteomes" id="UP000053095">
    <property type="component" value="Unassembled WGS sequence"/>
</dbReference>
<evidence type="ECO:0000256" key="1">
    <source>
        <dbReference type="SAM" id="MobiDB-lite"/>
    </source>
</evidence>
<keyword evidence="4" id="KW-1185">Reference proteome</keyword>
<feature type="compositionally biased region" description="Basic and acidic residues" evidence="1">
    <location>
        <begin position="246"/>
        <end position="259"/>
    </location>
</feature>
<accession>A0A6V8HB07</accession>
<evidence type="ECO:0000313" key="3">
    <source>
        <dbReference type="EMBL" id="GAM38602.1"/>
    </source>
</evidence>
<dbReference type="InterPro" id="IPR031348">
    <property type="entry name" value="PigL_N"/>
</dbReference>
<dbReference type="Pfam" id="PF17111">
    <property type="entry name" value="PigL_N"/>
    <property type="match status" value="1"/>
</dbReference>
<feature type="region of interest" description="Disordered" evidence="1">
    <location>
        <begin position="246"/>
        <end position="283"/>
    </location>
</feature>
<evidence type="ECO:0000259" key="2">
    <source>
        <dbReference type="Pfam" id="PF17111"/>
    </source>
</evidence>
<comment type="caution">
    <text evidence="3">The sequence shown here is derived from an EMBL/GenBank/DDBJ whole genome shotgun (WGS) entry which is preliminary data.</text>
</comment>
<organism evidence="3 4">
    <name type="scientific">Talaromyces pinophilus</name>
    <name type="common">Penicillium pinophilum</name>
    <dbReference type="NCBI Taxonomy" id="128442"/>
    <lineage>
        <taxon>Eukaryota</taxon>
        <taxon>Fungi</taxon>
        <taxon>Dikarya</taxon>
        <taxon>Ascomycota</taxon>
        <taxon>Pezizomycotina</taxon>
        <taxon>Eurotiomycetes</taxon>
        <taxon>Eurotiomycetidae</taxon>
        <taxon>Eurotiales</taxon>
        <taxon>Trichocomaceae</taxon>
        <taxon>Talaromyces</taxon>
        <taxon>Talaromyces sect. Talaromyces</taxon>
    </lineage>
</organism>
<reference evidence="4" key="1">
    <citation type="journal article" date="2015" name="Genome Announc.">
        <title>Draft genome sequence of Talaromyces cellulolyticus strain Y-94, a source of lignocellulosic biomass-degrading enzymes.</title>
        <authorList>
            <person name="Fujii T."/>
            <person name="Koike H."/>
            <person name="Sawayama S."/>
            <person name="Yano S."/>
            <person name="Inoue H."/>
        </authorList>
    </citation>
    <scope>NUCLEOTIDE SEQUENCE [LARGE SCALE GENOMIC DNA]</scope>
    <source>
        <strain evidence="4">Y-94</strain>
    </source>
</reference>
<name>A0A6V8HB07_TALPI</name>
<evidence type="ECO:0000313" key="4">
    <source>
        <dbReference type="Proteomes" id="UP000053095"/>
    </source>
</evidence>
<dbReference type="EMBL" id="DF933829">
    <property type="protein sequence ID" value="GAM38602.1"/>
    <property type="molecule type" value="Genomic_DNA"/>
</dbReference>
<sequence>MRQGCEDFKKIILRCSSTSGTDHKSFRGWAKLTYMGDDIDGFRRPLGSYKLTINLALTDANLRTSTVTAERVDALKKLLEKIFEKAVSPSNPDATEMRLIKEERLSTEKCLQICSQLAEHIDQIRPTLSTTGSSPGSVHPEFLSERTTNASLHECQNNVTQTATKLEGHLKHLIDRLLTKSKSATCSEEELMDLIRLQDEWEAARQCMGIWSRADQSMGGHMSDAAAMQVSQDMRGDTAPPLMKKAEVEPTVEFSDRHGRGLKLGSEEEIAISSPQANQGRKA</sequence>
<feature type="domain" description="Azaphilone pigments biosynthesis cluster protein L N-terminal" evidence="2">
    <location>
        <begin position="3"/>
        <end position="80"/>
    </location>
</feature>
<dbReference type="AlphaFoldDB" id="A0A6V8HB07"/>
<protein>
    <recommendedName>
        <fullName evidence="2">Azaphilone pigments biosynthesis cluster protein L N-terminal domain-containing protein</fullName>
    </recommendedName>
</protein>